<evidence type="ECO:0000256" key="2">
    <source>
        <dbReference type="ARBA" id="ARBA00023274"/>
    </source>
</evidence>
<keyword evidence="2" id="KW-0687">Ribonucleoprotein</keyword>
<protein>
    <recommendedName>
        <fullName evidence="5">40S ribosomal protein S30</fullName>
    </recommendedName>
</protein>
<evidence type="ECO:0000313" key="4">
    <source>
        <dbReference type="EMBL" id="NDV35361.1"/>
    </source>
</evidence>
<evidence type="ECO:0000256" key="1">
    <source>
        <dbReference type="ARBA" id="ARBA00022980"/>
    </source>
</evidence>
<proteinExistence type="predicted"/>
<dbReference type="AlphaFoldDB" id="A0A6B2LEZ7"/>
<dbReference type="GO" id="GO:1990904">
    <property type="term" value="C:ribonucleoprotein complex"/>
    <property type="evidence" value="ECO:0007669"/>
    <property type="project" value="UniProtKB-KW"/>
</dbReference>
<feature type="compositionally biased region" description="Basic residues" evidence="3">
    <location>
        <begin position="76"/>
        <end position="92"/>
    </location>
</feature>
<dbReference type="GO" id="GO:0003735">
    <property type="term" value="F:structural constituent of ribosome"/>
    <property type="evidence" value="ECO:0007669"/>
    <property type="project" value="InterPro"/>
</dbReference>
<reference evidence="4" key="1">
    <citation type="journal article" date="2020" name="J. Eukaryot. Microbiol.">
        <title>De novo Sequencing, Assembly and Annotation of the Transcriptome for the Free-Living Testate Amoeba Arcella intermedia.</title>
        <authorList>
            <person name="Ribeiro G.M."/>
            <person name="Porfirio-Sousa A.L."/>
            <person name="Maurer-Alcala X.X."/>
            <person name="Katz L.A."/>
            <person name="Lahr D.J.G."/>
        </authorList>
    </citation>
    <scope>NUCLEOTIDE SEQUENCE</scope>
</reference>
<dbReference type="GO" id="GO:0006412">
    <property type="term" value="P:translation"/>
    <property type="evidence" value="ECO:0007669"/>
    <property type="project" value="InterPro"/>
</dbReference>
<dbReference type="InterPro" id="IPR006846">
    <property type="entry name" value="Ribosomal_eS30"/>
</dbReference>
<keyword evidence="1" id="KW-0689">Ribosomal protein</keyword>
<name>A0A6B2LEZ7_9EUKA</name>
<sequence>MGKLAAGLSKDGKVRRMTPKVPKEEKNKKPTGRAAMRKKYNKRIKATTNNMYSVNSPFNQAMRRECKERDLPSTQKKAKTNSKKNKKSKKPSPKNDQVSGFLSKKFSWKSIKMGDIIAGSTYIPKELRPKTVEDRYYWGWDVRTHWQETNRIASNEIRLEMRQKMIMRTFETDDIQFCDMFYVLFSDRFIMLDWQIGKKYFEDFTEFRGMEGWKGGILSIIKKRIPRKTLSHWNIKAQKLCGPMTSPSFHLFLSILDQETST</sequence>
<feature type="compositionally biased region" description="Polar residues" evidence="3">
    <location>
        <begin position="46"/>
        <end position="59"/>
    </location>
</feature>
<evidence type="ECO:0000256" key="3">
    <source>
        <dbReference type="SAM" id="MobiDB-lite"/>
    </source>
</evidence>
<organism evidence="4">
    <name type="scientific">Arcella intermedia</name>
    <dbReference type="NCBI Taxonomy" id="1963864"/>
    <lineage>
        <taxon>Eukaryota</taxon>
        <taxon>Amoebozoa</taxon>
        <taxon>Tubulinea</taxon>
        <taxon>Elardia</taxon>
        <taxon>Arcellinida</taxon>
        <taxon>Sphaerothecina</taxon>
        <taxon>Arcellidae</taxon>
        <taxon>Arcella</taxon>
    </lineage>
</organism>
<accession>A0A6B2LEZ7</accession>
<feature type="region of interest" description="Disordered" evidence="3">
    <location>
        <begin position="1"/>
        <end position="99"/>
    </location>
</feature>
<dbReference type="EMBL" id="GIBP01006392">
    <property type="protein sequence ID" value="NDV35361.1"/>
    <property type="molecule type" value="Transcribed_RNA"/>
</dbReference>
<feature type="compositionally biased region" description="Basic and acidic residues" evidence="3">
    <location>
        <begin position="62"/>
        <end position="71"/>
    </location>
</feature>
<evidence type="ECO:0008006" key="5">
    <source>
        <dbReference type="Google" id="ProtNLM"/>
    </source>
</evidence>
<dbReference type="GO" id="GO:0005840">
    <property type="term" value="C:ribosome"/>
    <property type="evidence" value="ECO:0007669"/>
    <property type="project" value="UniProtKB-KW"/>
</dbReference>
<dbReference type="Pfam" id="PF04758">
    <property type="entry name" value="Ribosomal_S30"/>
    <property type="match status" value="1"/>
</dbReference>
<feature type="compositionally biased region" description="Basic residues" evidence="3">
    <location>
        <begin position="29"/>
        <end position="45"/>
    </location>
</feature>